<gene>
    <name evidence="1" type="ORF">C7959_11024</name>
</gene>
<name>A0A4R8GYX4_9FIRM</name>
<keyword evidence="2" id="KW-1185">Reference proteome</keyword>
<organism evidence="1 2">
    <name type="scientific">Orenia marismortui</name>
    <dbReference type="NCBI Taxonomy" id="46469"/>
    <lineage>
        <taxon>Bacteria</taxon>
        <taxon>Bacillati</taxon>
        <taxon>Bacillota</taxon>
        <taxon>Clostridia</taxon>
        <taxon>Halanaerobiales</taxon>
        <taxon>Halobacteroidaceae</taxon>
        <taxon>Orenia</taxon>
    </lineage>
</organism>
<dbReference type="Proteomes" id="UP000295832">
    <property type="component" value="Unassembled WGS sequence"/>
</dbReference>
<sequence length="80" mass="9513">MKKEICTFREEIRKIIDQGYTKVWLNKKASKRIDYIFKLGQEQFIESEVIAENETFILLGQNIGANLKKKLEILFNNYLN</sequence>
<protein>
    <submittedName>
        <fullName evidence="1">Uncharacterized protein</fullName>
    </submittedName>
</protein>
<dbReference type="EMBL" id="SOEG01000010">
    <property type="protein sequence ID" value="TDX51780.1"/>
    <property type="molecule type" value="Genomic_DNA"/>
</dbReference>
<accession>A0A4R8GYX4</accession>
<dbReference type="RefSeq" id="WP_134116306.1">
    <property type="nucleotide sequence ID" value="NZ_SOEG01000010.1"/>
</dbReference>
<dbReference type="STRING" id="926561.GCA_000379025_02253"/>
<reference evidence="1 2" key="1">
    <citation type="submission" date="2019-03" db="EMBL/GenBank/DDBJ databases">
        <title>Subsurface microbial communities from deep shales in Ohio and West Virginia, USA.</title>
        <authorList>
            <person name="Wrighton K."/>
        </authorList>
    </citation>
    <scope>NUCLEOTIDE SEQUENCE [LARGE SCALE GENOMIC DNA]</scope>
    <source>
        <strain evidence="1 2">MSL 6dP</strain>
    </source>
</reference>
<comment type="caution">
    <text evidence="1">The sequence shown here is derived from an EMBL/GenBank/DDBJ whole genome shotgun (WGS) entry which is preliminary data.</text>
</comment>
<dbReference type="AlphaFoldDB" id="A0A4R8GYX4"/>
<evidence type="ECO:0000313" key="2">
    <source>
        <dbReference type="Proteomes" id="UP000295832"/>
    </source>
</evidence>
<proteinExistence type="predicted"/>
<evidence type="ECO:0000313" key="1">
    <source>
        <dbReference type="EMBL" id="TDX51780.1"/>
    </source>
</evidence>